<dbReference type="Gene3D" id="3.40.50.300">
    <property type="entry name" value="P-loop containing nucleotide triphosphate hydrolases"/>
    <property type="match status" value="1"/>
</dbReference>
<dbReference type="Pfam" id="PF00009">
    <property type="entry name" value="GTP_EFTU"/>
    <property type="match status" value="1"/>
</dbReference>
<feature type="compositionally biased region" description="Basic and acidic residues" evidence="10">
    <location>
        <begin position="176"/>
        <end position="195"/>
    </location>
</feature>
<dbReference type="InterPro" id="IPR000795">
    <property type="entry name" value="T_Tr_GTP-bd_dom"/>
</dbReference>
<dbReference type="InterPro" id="IPR000178">
    <property type="entry name" value="TF_IF2_bacterial-like"/>
</dbReference>
<sequence>MSKVKVYELAKELGKDSKDVVKFLEGKNIEVKNHMSTISEDEAAMVKKALGGSKASASGDEAKAAPKKKNIVHVFRPQNTRDGSRNGRRQAGRPAGGAKAPQNAKPMQVQNGRPAPGSKPAVKSVAKPAVKPVAEKPAEAVKPAEVKPEVNAETVQSKKPESTPVQPQSVANQTEKVQEKNTSVEKPVKNREEQNRNSQSQEGRRERSQGGYNRDRQGRNDRNNDRGDRNGRPQGDRRDNNRGRNDRNNDRNDRPQGDRRDNNRGRNDRNDRQGGFNNRDRQGRNGNDRFQNNDHRKKNNNPAIPAPALEGQKPQQRKNKGKEDFKKKDYRKDDEDRMPKGRKQKNDQKQQMQKPQQKEQKVEETIKSIVIPEVLTIKELADKMKIVPSVIVKKLFMQGKIVTVNQEIDYDTAEEIALEFDVLCEKEEVVDVIEELLKEEEEDEKKMKKRPPVVCVMGHVDHGKTSLLDAIRHTNVIDREAGGITQHIGASVVTVNGEKITFLDTPGHEAFTAMRMRGANSTDIAILVVAADDGVMPQTVEAINHAKAAGIEIVVAINKIDKPSANIDRVKQELSEYELIPEDWGGSTIFVPVSAKTGEGIQDLMEMLLLTAEVSELKANPNRRARGLVIEAQLDKGKGPVATVLVQKGTLRIGDAIAAGSAYGKVRAMMDDKGRRVKEAGPSTPVEILGLNDVPNAGEVFVGCKNDKDARSFAETFISQNKAKLLEDTKGKLSLDDLFTQIKEGNLKELNIVVKADVQGSVEAIKQSLLKLSNEEVVVKIIHGGVGAINESDVSLASASNAIIIGFNVRPDATAKETAEREGVDVRLYRVIYNAIEDVQAAMKGMLDPVFEEKVLGHAEVRQTFKASGVGTIAGSYVLDGIFERDCQARIVRDGIVIYDGKLASLRRFKDDVKEVRAGYECGFVFENYNDVKEGDQVEAFKMVEIPR</sequence>
<protein>
    <recommendedName>
        <fullName evidence="2 8">Translation initiation factor IF-2</fullName>
    </recommendedName>
</protein>
<comment type="similarity">
    <text evidence="1 8 9">Belongs to the TRAFAC class translation factor GTPase superfamily. Classic translation factor GTPase family. IF-2 subfamily.</text>
</comment>
<evidence type="ECO:0000256" key="7">
    <source>
        <dbReference type="ARBA" id="ARBA00025162"/>
    </source>
</evidence>
<keyword evidence="8" id="KW-0963">Cytoplasm</keyword>
<comment type="function">
    <text evidence="7 8 9">One of the essential components for the initiation of protein synthesis. Protects formylmethionyl-tRNA from spontaneous hydrolysis and promotes its binding to the 30S ribosomal subunits. Also involved in the hydrolysis of GTP during the formation of the 70S ribosomal complex.</text>
</comment>
<dbReference type="NCBIfam" id="TIGR00487">
    <property type="entry name" value="IF-2"/>
    <property type="match status" value="1"/>
</dbReference>
<dbReference type="Gene3D" id="2.40.30.10">
    <property type="entry name" value="Translation factors"/>
    <property type="match status" value="2"/>
</dbReference>
<comment type="caution">
    <text evidence="12">The sequence shown here is derived from an EMBL/GenBank/DDBJ whole genome shotgun (WGS) entry which is preliminary data.</text>
</comment>
<dbReference type="Gene3D" id="3.40.50.10050">
    <property type="entry name" value="Translation initiation factor IF- 2, domain 3"/>
    <property type="match status" value="1"/>
</dbReference>
<dbReference type="InterPro" id="IPR015760">
    <property type="entry name" value="TIF_IF2"/>
</dbReference>
<evidence type="ECO:0000313" key="12">
    <source>
        <dbReference type="EMBL" id="MCU6698848.1"/>
    </source>
</evidence>
<dbReference type="InterPro" id="IPR036925">
    <property type="entry name" value="TIF_IF2_dom3_sf"/>
</dbReference>
<evidence type="ECO:0000256" key="4">
    <source>
        <dbReference type="ARBA" id="ARBA00022741"/>
    </source>
</evidence>
<dbReference type="InterPro" id="IPR027417">
    <property type="entry name" value="P-loop_NTPase"/>
</dbReference>
<dbReference type="InterPro" id="IPR044145">
    <property type="entry name" value="IF2_II"/>
</dbReference>
<feature type="binding site" evidence="8">
    <location>
        <begin position="558"/>
        <end position="561"/>
    </location>
    <ligand>
        <name>GTP</name>
        <dbReference type="ChEBI" id="CHEBI:37565"/>
    </ligand>
</feature>
<dbReference type="SUPFAM" id="SSF52156">
    <property type="entry name" value="Initiation factor IF2/eIF5b, domain 3"/>
    <property type="match status" value="1"/>
</dbReference>
<dbReference type="GO" id="GO:0003743">
    <property type="term" value="F:translation initiation factor activity"/>
    <property type="evidence" value="ECO:0007669"/>
    <property type="project" value="UniProtKB-KW"/>
</dbReference>
<dbReference type="SUPFAM" id="SSF52540">
    <property type="entry name" value="P-loop containing nucleoside triphosphate hydrolases"/>
    <property type="match status" value="1"/>
</dbReference>
<dbReference type="InterPro" id="IPR009000">
    <property type="entry name" value="Transl_B-barrel_sf"/>
</dbReference>
<feature type="binding site" evidence="8">
    <location>
        <begin position="458"/>
        <end position="465"/>
    </location>
    <ligand>
        <name>GTP</name>
        <dbReference type="ChEBI" id="CHEBI:37565"/>
    </ligand>
</feature>
<feature type="compositionally biased region" description="Basic and acidic residues" evidence="10">
    <location>
        <begin position="321"/>
        <end position="348"/>
    </location>
</feature>
<evidence type="ECO:0000256" key="5">
    <source>
        <dbReference type="ARBA" id="ARBA00022917"/>
    </source>
</evidence>
<dbReference type="PANTHER" id="PTHR43381">
    <property type="entry name" value="TRANSLATION INITIATION FACTOR IF-2-RELATED"/>
    <property type="match status" value="1"/>
</dbReference>
<dbReference type="InterPro" id="IPR053905">
    <property type="entry name" value="EF-G-like_DII"/>
</dbReference>
<evidence type="ECO:0000256" key="10">
    <source>
        <dbReference type="SAM" id="MobiDB-lite"/>
    </source>
</evidence>
<feature type="binding site" evidence="8">
    <location>
        <begin position="504"/>
        <end position="508"/>
    </location>
    <ligand>
        <name>GTP</name>
        <dbReference type="ChEBI" id="CHEBI:37565"/>
    </ligand>
</feature>
<dbReference type="Pfam" id="PF22042">
    <property type="entry name" value="EF-G_D2"/>
    <property type="match status" value="1"/>
</dbReference>
<gene>
    <name evidence="8 12" type="primary">infB</name>
    <name evidence="12" type="ORF">OCV65_01140</name>
</gene>
<evidence type="ECO:0000256" key="8">
    <source>
        <dbReference type="HAMAP-Rule" id="MF_00100"/>
    </source>
</evidence>
<dbReference type="InterPro" id="IPR006847">
    <property type="entry name" value="IF2_N"/>
</dbReference>
<comment type="subcellular location">
    <subcellularLocation>
        <location evidence="8">Cytoplasm</location>
    </subcellularLocation>
</comment>
<dbReference type="NCBIfam" id="TIGR00231">
    <property type="entry name" value="small_GTP"/>
    <property type="match status" value="1"/>
</dbReference>
<keyword evidence="13" id="KW-1185">Reference proteome</keyword>
<feature type="compositionally biased region" description="Basic and acidic residues" evidence="10">
    <location>
        <begin position="133"/>
        <end position="161"/>
    </location>
</feature>
<feature type="region of interest" description="Disordered" evidence="10">
    <location>
        <begin position="49"/>
        <end position="363"/>
    </location>
</feature>
<keyword evidence="5 8" id="KW-0648">Protein biosynthesis</keyword>
<feature type="compositionally biased region" description="Basic and acidic residues" evidence="10">
    <location>
        <begin position="202"/>
        <end position="294"/>
    </location>
</feature>
<dbReference type="CDD" id="cd01887">
    <property type="entry name" value="IF2_eIF5B"/>
    <property type="match status" value="1"/>
</dbReference>
<name>A0ABT2S2W8_9FIRM</name>
<evidence type="ECO:0000313" key="13">
    <source>
        <dbReference type="Proteomes" id="UP001207605"/>
    </source>
</evidence>
<reference evidence="12 13" key="1">
    <citation type="journal article" date="2021" name="ISME Commun">
        <title>Automated analysis of genomic sequences facilitates high-throughput and comprehensive description of bacteria.</title>
        <authorList>
            <person name="Hitch T.C.A."/>
        </authorList>
    </citation>
    <scope>NUCLEOTIDE SEQUENCE [LARGE SCALE GENOMIC DNA]</scope>
    <source>
        <strain evidence="12 13">Sanger_02</strain>
    </source>
</reference>
<dbReference type="EMBL" id="JAOQJV010000001">
    <property type="protein sequence ID" value="MCU6698848.1"/>
    <property type="molecule type" value="Genomic_DNA"/>
</dbReference>
<dbReference type="PROSITE" id="PS01176">
    <property type="entry name" value="IF2"/>
    <property type="match status" value="1"/>
</dbReference>
<feature type="compositionally biased region" description="Low complexity" evidence="10">
    <location>
        <begin position="118"/>
        <end position="132"/>
    </location>
</feature>
<evidence type="ECO:0000256" key="9">
    <source>
        <dbReference type="RuleBase" id="RU000644"/>
    </source>
</evidence>
<dbReference type="RefSeq" id="WP_262580640.1">
    <property type="nucleotide sequence ID" value="NZ_JAOQJV010000001.1"/>
</dbReference>
<accession>A0ABT2S2W8</accession>
<evidence type="ECO:0000256" key="3">
    <source>
        <dbReference type="ARBA" id="ARBA00022540"/>
    </source>
</evidence>
<keyword evidence="6 8" id="KW-0342">GTP-binding</keyword>
<dbReference type="CDD" id="cd03702">
    <property type="entry name" value="IF2_mtIF2_II"/>
    <property type="match status" value="1"/>
</dbReference>
<feature type="compositionally biased region" description="Polar residues" evidence="10">
    <location>
        <begin position="162"/>
        <end position="175"/>
    </location>
</feature>
<dbReference type="CDD" id="cd03692">
    <property type="entry name" value="mtIF2_IVc"/>
    <property type="match status" value="1"/>
</dbReference>
<dbReference type="HAMAP" id="MF_00100_B">
    <property type="entry name" value="IF_2_B"/>
    <property type="match status" value="1"/>
</dbReference>
<feature type="region of interest" description="G-domain" evidence="8">
    <location>
        <begin position="452"/>
        <end position="600"/>
    </location>
</feature>
<dbReference type="PANTHER" id="PTHR43381:SF5">
    <property type="entry name" value="TR-TYPE G DOMAIN-CONTAINING PROTEIN"/>
    <property type="match status" value="1"/>
</dbReference>
<dbReference type="SUPFAM" id="SSF50447">
    <property type="entry name" value="Translation proteins"/>
    <property type="match status" value="2"/>
</dbReference>
<keyword evidence="3 8" id="KW-0396">Initiation factor</keyword>
<keyword evidence="4 8" id="KW-0547">Nucleotide-binding</keyword>
<dbReference type="InterPro" id="IPR023115">
    <property type="entry name" value="TIF_IF2_dom3"/>
</dbReference>
<proteinExistence type="inferred from homology"/>
<evidence type="ECO:0000256" key="1">
    <source>
        <dbReference type="ARBA" id="ARBA00007733"/>
    </source>
</evidence>
<dbReference type="PROSITE" id="PS51722">
    <property type="entry name" value="G_TR_2"/>
    <property type="match status" value="1"/>
</dbReference>
<dbReference type="Pfam" id="PF11987">
    <property type="entry name" value="IF-2"/>
    <property type="match status" value="1"/>
</dbReference>
<evidence type="ECO:0000256" key="2">
    <source>
        <dbReference type="ARBA" id="ARBA00020675"/>
    </source>
</evidence>
<evidence type="ECO:0000256" key="6">
    <source>
        <dbReference type="ARBA" id="ARBA00023134"/>
    </source>
</evidence>
<evidence type="ECO:0000259" key="11">
    <source>
        <dbReference type="PROSITE" id="PS51722"/>
    </source>
</evidence>
<dbReference type="Pfam" id="PF04760">
    <property type="entry name" value="IF2_N"/>
    <property type="match status" value="2"/>
</dbReference>
<feature type="domain" description="Tr-type G" evidence="11">
    <location>
        <begin position="449"/>
        <end position="618"/>
    </location>
</feature>
<dbReference type="InterPro" id="IPR005225">
    <property type="entry name" value="Small_GTP-bd"/>
</dbReference>
<dbReference type="Gene3D" id="1.10.10.2480">
    <property type="match status" value="1"/>
</dbReference>
<dbReference type="Proteomes" id="UP001207605">
    <property type="component" value="Unassembled WGS sequence"/>
</dbReference>
<organism evidence="12 13">
    <name type="scientific">Dorea ammoniilytica</name>
    <dbReference type="NCBI Taxonomy" id="2981788"/>
    <lineage>
        <taxon>Bacteria</taxon>
        <taxon>Bacillati</taxon>
        <taxon>Bacillota</taxon>
        <taxon>Clostridia</taxon>
        <taxon>Lachnospirales</taxon>
        <taxon>Lachnospiraceae</taxon>
        <taxon>Dorea</taxon>
    </lineage>
</organism>